<feature type="domain" description="Phosducin" evidence="2">
    <location>
        <begin position="15"/>
        <end position="182"/>
    </location>
</feature>
<dbReference type="AlphaFoldDB" id="A0A1G4KJR3"/>
<keyword evidence="4" id="KW-1185">Reference proteome</keyword>
<proteinExistence type="inferred from homology"/>
<evidence type="ECO:0000313" key="4">
    <source>
        <dbReference type="Proteomes" id="UP000191024"/>
    </source>
</evidence>
<protein>
    <submittedName>
        <fullName evidence="3">LAMI_0H18426g1_1</fullName>
    </submittedName>
</protein>
<dbReference type="InterPro" id="IPR024253">
    <property type="entry name" value="Phosducin_thioredoxin-like_dom"/>
</dbReference>
<dbReference type="SUPFAM" id="SSF52833">
    <property type="entry name" value="Thioredoxin-like"/>
    <property type="match status" value="1"/>
</dbReference>
<evidence type="ECO:0000256" key="1">
    <source>
        <dbReference type="ARBA" id="ARBA00009686"/>
    </source>
</evidence>
<comment type="similarity">
    <text evidence="1">Belongs to the phosducin family.</text>
</comment>
<evidence type="ECO:0000259" key="2">
    <source>
        <dbReference type="Pfam" id="PF02114"/>
    </source>
</evidence>
<dbReference type="STRING" id="1230905.A0A1G4KJR3"/>
<evidence type="ECO:0000313" key="3">
    <source>
        <dbReference type="EMBL" id="SCV04706.1"/>
    </source>
</evidence>
<dbReference type="Proteomes" id="UP000191024">
    <property type="component" value="Chromosome H"/>
</dbReference>
<organism evidence="3 4">
    <name type="scientific">Lachancea mirantina</name>
    <dbReference type="NCBI Taxonomy" id="1230905"/>
    <lineage>
        <taxon>Eukaryota</taxon>
        <taxon>Fungi</taxon>
        <taxon>Dikarya</taxon>
        <taxon>Ascomycota</taxon>
        <taxon>Saccharomycotina</taxon>
        <taxon>Saccharomycetes</taxon>
        <taxon>Saccharomycetales</taxon>
        <taxon>Saccharomycetaceae</taxon>
        <taxon>Lachancea</taxon>
    </lineage>
</organism>
<dbReference type="EMBL" id="LT598468">
    <property type="protein sequence ID" value="SCV04706.1"/>
    <property type="molecule type" value="Genomic_DNA"/>
</dbReference>
<dbReference type="OrthoDB" id="10257948at2759"/>
<dbReference type="PANTHER" id="PTHR21148">
    <property type="entry name" value="THIOREDOXIN DOMAIN-CONTAINING PROTEIN 9"/>
    <property type="match status" value="1"/>
</dbReference>
<reference evidence="4" key="1">
    <citation type="submission" date="2016-03" db="EMBL/GenBank/DDBJ databases">
        <authorList>
            <person name="Devillers H."/>
        </authorList>
    </citation>
    <scope>NUCLEOTIDE SEQUENCE [LARGE SCALE GENOMIC DNA]</scope>
</reference>
<gene>
    <name evidence="3" type="ORF">LAMI_0H18426G</name>
</gene>
<dbReference type="Pfam" id="PF02114">
    <property type="entry name" value="Phosducin"/>
    <property type="match status" value="1"/>
</dbReference>
<dbReference type="InterPro" id="IPR036249">
    <property type="entry name" value="Thioredoxin-like_sf"/>
</dbReference>
<accession>A0A1G4KJR3</accession>
<sequence>MDRGNVNVEDANVDELIDSLETDEEFMSNYREKRLQEISDGFKSAQKNVAAGYGTVNTITGESELMRLVTATEKIVVHFYLENFEKCTIMDKKLDEIACRNLSTRFVRINVTQCPFLVKKLDIKVLPLLIAYDRGVKKDQLIGFSKLGNNPSDFEAELLEERLRACGITPKSENTLRFSTRGSKGRGILFEEDD</sequence>
<name>A0A1G4KJR3_9SACH</name>
<dbReference type="CDD" id="cd02989">
    <property type="entry name" value="Phd_like_TxnDC9"/>
    <property type="match status" value="1"/>
</dbReference>
<dbReference type="Gene3D" id="3.40.30.10">
    <property type="entry name" value="Glutaredoxin"/>
    <property type="match status" value="1"/>
</dbReference>